<dbReference type="EMBL" id="QGHD01000005">
    <property type="protein sequence ID" value="PWL03507.1"/>
    <property type="molecule type" value="Genomic_DNA"/>
</dbReference>
<feature type="domain" description="Fibrobacter succinogenes major paralogous" evidence="2">
    <location>
        <begin position="154"/>
        <end position="311"/>
    </location>
</feature>
<gene>
    <name evidence="3" type="ORF">B0H50_10550</name>
</gene>
<feature type="signal peptide" evidence="1">
    <location>
        <begin position="1"/>
        <end position="20"/>
    </location>
</feature>
<name>A0ABX5LMG4_9BACT</name>
<evidence type="ECO:0000313" key="4">
    <source>
        <dbReference type="Proteomes" id="UP000245523"/>
    </source>
</evidence>
<dbReference type="PROSITE" id="PS51257">
    <property type="entry name" value="PROKAR_LIPOPROTEIN"/>
    <property type="match status" value="1"/>
</dbReference>
<feature type="chain" id="PRO_5046797696" evidence="1">
    <location>
        <begin position="21"/>
        <end position="314"/>
    </location>
</feature>
<evidence type="ECO:0000259" key="2">
    <source>
        <dbReference type="Pfam" id="PF09603"/>
    </source>
</evidence>
<sequence length="314" mass="34408">MKIFALFFALIFVSCSTREAPEPVKKQNISSATEISSAESSSSSVKAPISAAADSLSSATDSLSSSSISSSSAPSEFPLTVKNASGSGIYAPKKKVYLTIDANSDLCFAGWNVSPSSFEKNLKILSADSAEFFMPADSVEISATFKSCVEGGSVTVGNLRWMKRNLNTWTFSGSACYKNKKKNCEKYGRLYDFNTAKKVCPNGWRLPSDEEWSLLEKELGDENGYKLKSKTGWQEDEDNSGNGSDSIGFGGVPSGIVYEGNFMYAESHAYFWTATEKDANSAYYRSLDYDSRDIYRYHNFKSAGYAVRCVQNVK</sequence>
<dbReference type="Pfam" id="PF09603">
    <property type="entry name" value="Fib_succ_major"/>
    <property type="match status" value="1"/>
</dbReference>
<dbReference type="NCBIfam" id="TIGR02145">
    <property type="entry name" value="Fib_succ_major"/>
    <property type="match status" value="1"/>
</dbReference>
<accession>A0ABX5LMG4</accession>
<dbReference type="Proteomes" id="UP000245523">
    <property type="component" value="Unassembled WGS sequence"/>
</dbReference>
<keyword evidence="4" id="KW-1185">Reference proteome</keyword>
<organism evidence="3 4">
    <name type="scientific">Hallerella porci</name>
    <dbReference type="NCBI Taxonomy" id="1945871"/>
    <lineage>
        <taxon>Bacteria</taxon>
        <taxon>Pseudomonadati</taxon>
        <taxon>Fibrobacterota</taxon>
        <taxon>Fibrobacteria</taxon>
        <taxon>Fibrobacterales</taxon>
        <taxon>Fibrobacteraceae</taxon>
        <taxon>Hallerella</taxon>
    </lineage>
</organism>
<keyword evidence="1" id="KW-0732">Signal</keyword>
<protein>
    <submittedName>
        <fullName evidence="3">Uncharacterized protein (TIGR02145 family)</fullName>
    </submittedName>
</protein>
<comment type="caution">
    <text evidence="3">The sequence shown here is derived from an EMBL/GenBank/DDBJ whole genome shotgun (WGS) entry which is preliminary data.</text>
</comment>
<evidence type="ECO:0000256" key="1">
    <source>
        <dbReference type="SAM" id="SignalP"/>
    </source>
</evidence>
<reference evidence="3 4" key="1">
    <citation type="submission" date="2018-05" db="EMBL/GenBank/DDBJ databases">
        <title>Animal gut microbial communities from fecal samples from Wisconsin, USA.</title>
        <authorList>
            <person name="Neumann A."/>
        </authorList>
    </citation>
    <scope>NUCLEOTIDE SEQUENCE [LARGE SCALE GENOMIC DNA]</scope>
    <source>
        <strain evidence="3 4">UWS4</strain>
    </source>
</reference>
<proteinExistence type="predicted"/>
<dbReference type="RefSeq" id="WP_106198017.1">
    <property type="nucleotide sequence ID" value="NZ_JAXEIU010000049.1"/>
</dbReference>
<dbReference type="InterPro" id="IPR011871">
    <property type="entry name" value="Fib_succ_major"/>
</dbReference>
<evidence type="ECO:0000313" key="3">
    <source>
        <dbReference type="EMBL" id="PWL03507.1"/>
    </source>
</evidence>